<feature type="region of interest" description="Disordered" evidence="1">
    <location>
        <begin position="252"/>
        <end position="281"/>
    </location>
</feature>
<evidence type="ECO:0000256" key="1">
    <source>
        <dbReference type="SAM" id="MobiDB-lite"/>
    </source>
</evidence>
<feature type="compositionally biased region" description="Acidic residues" evidence="1">
    <location>
        <begin position="256"/>
        <end position="266"/>
    </location>
</feature>
<protein>
    <recommendedName>
        <fullName evidence="2">DUF1985 domain-containing protein</fullName>
    </recommendedName>
</protein>
<keyword evidence="4" id="KW-1185">Reference proteome</keyword>
<name>V4KDM3_EUTSA</name>
<proteinExistence type="predicted"/>
<evidence type="ECO:0000313" key="4">
    <source>
        <dbReference type="Proteomes" id="UP000030689"/>
    </source>
</evidence>
<sequence>MSRFPDRMFALGNEPENKKVNTSFQLTYLDTISFALEEDHMEKLSLSQFGKLMEAGNKIASSVRFLHFILSRQLVTKKKKELWCLFAGQPIHFSIREFAITTGLDCSKLPPPKKLKEDQVNAETIELFGSEKNATPGWIATTLAGRPYKDKETRFKLACLLLIDGIVCPTSRNAKISAEHIMILQDVDKFLEYPWGRKSFDLTIHSIKTRTATTSYLCQPTCAFQGFIHALQMVILECAPAILKKDLKGKSSEPNLVDEDDEDDDTPSIRPGSMKPVNISMPHVKSLDKSQKVAVKSILLDDENILDDTDLDLDDDVPDKSVDNLIAAINDGVKFSRKTWIGGENAGVHLKNPKAPSSSSRNTPSDGKFDSASAATIDKVLDAISVIESEIKSLRAYFGDLCTEVSTALSTFKQQHQTLPGASSVVKPPSQTKTKKRVKSIPIRKKHVRFQQISSSEETKSSDSSEGDDSDKVTKNKESASSSTDGDVAAQEDSVEDECEGSRDAGDHESQPHLGADDVQDDATLAQNQIASVLSDLSATVQVNVDPSENQPFDQVSEPSRVNPVHSSVNHAKEVTDQVCLYFSYIVNIVDFSIIVYFSSQYSKWETTAKQKIKLLLCFLIYPQLSKKACFAGQCRSFREPAI</sequence>
<gene>
    <name evidence="3" type="ORF">EUTSA_v10023977mg</name>
</gene>
<feature type="compositionally biased region" description="Polar residues" evidence="1">
    <location>
        <begin position="355"/>
        <end position="365"/>
    </location>
</feature>
<reference evidence="3 4" key="1">
    <citation type="journal article" date="2013" name="Front. Plant Sci.">
        <title>The Reference Genome of the Halophytic Plant Eutrema salsugineum.</title>
        <authorList>
            <person name="Yang R."/>
            <person name="Jarvis D.E."/>
            <person name="Chen H."/>
            <person name="Beilstein M.A."/>
            <person name="Grimwood J."/>
            <person name="Jenkins J."/>
            <person name="Shu S."/>
            <person name="Prochnik S."/>
            <person name="Xin M."/>
            <person name="Ma C."/>
            <person name="Schmutz J."/>
            <person name="Wing R.A."/>
            <person name="Mitchell-Olds T."/>
            <person name="Schumaker K.S."/>
            <person name="Wang X."/>
        </authorList>
    </citation>
    <scope>NUCLEOTIDE SEQUENCE [LARGE SCALE GENOMIC DNA]</scope>
</reference>
<dbReference type="PANTHER" id="PTHR48449:SF2">
    <property type="entry name" value="UBIQUITIN-LIKE PROTEASE FAMILY PROFILE DOMAIN-CONTAINING PROTEIN"/>
    <property type="match status" value="1"/>
</dbReference>
<dbReference type="OMA" id="AEHIMIL"/>
<dbReference type="InterPro" id="IPR015410">
    <property type="entry name" value="DUF1985"/>
</dbReference>
<feature type="compositionally biased region" description="Basic and acidic residues" evidence="1">
    <location>
        <begin position="500"/>
        <end position="511"/>
    </location>
</feature>
<feature type="domain" description="DUF1985" evidence="2">
    <location>
        <begin position="70"/>
        <end position="205"/>
    </location>
</feature>
<feature type="compositionally biased region" description="Basic residues" evidence="1">
    <location>
        <begin position="433"/>
        <end position="449"/>
    </location>
</feature>
<evidence type="ECO:0000259" key="2">
    <source>
        <dbReference type="Pfam" id="PF09331"/>
    </source>
</evidence>
<accession>V4KDM3</accession>
<feature type="region of interest" description="Disordered" evidence="1">
    <location>
        <begin position="345"/>
        <end position="370"/>
    </location>
</feature>
<dbReference type="Pfam" id="PF09331">
    <property type="entry name" value="DUF1985"/>
    <property type="match status" value="1"/>
</dbReference>
<dbReference type="AlphaFoldDB" id="V4KDM3"/>
<organism evidence="3 4">
    <name type="scientific">Eutrema salsugineum</name>
    <name type="common">Saltwater cress</name>
    <name type="synonym">Sisymbrium salsugineum</name>
    <dbReference type="NCBI Taxonomy" id="72664"/>
    <lineage>
        <taxon>Eukaryota</taxon>
        <taxon>Viridiplantae</taxon>
        <taxon>Streptophyta</taxon>
        <taxon>Embryophyta</taxon>
        <taxon>Tracheophyta</taxon>
        <taxon>Spermatophyta</taxon>
        <taxon>Magnoliopsida</taxon>
        <taxon>eudicotyledons</taxon>
        <taxon>Gunneridae</taxon>
        <taxon>Pentapetalae</taxon>
        <taxon>rosids</taxon>
        <taxon>malvids</taxon>
        <taxon>Brassicales</taxon>
        <taxon>Brassicaceae</taxon>
        <taxon>Eutremeae</taxon>
        <taxon>Eutrema</taxon>
    </lineage>
</organism>
<evidence type="ECO:0000313" key="3">
    <source>
        <dbReference type="EMBL" id="ESQ29224.1"/>
    </source>
</evidence>
<dbReference type="PANTHER" id="PTHR48449">
    <property type="entry name" value="DUF1985 DOMAIN-CONTAINING PROTEIN"/>
    <property type="match status" value="1"/>
</dbReference>
<dbReference type="Gramene" id="ESQ29224">
    <property type="protein sequence ID" value="ESQ29224"/>
    <property type="gene ID" value="EUTSA_v10023977mg"/>
</dbReference>
<dbReference type="EMBL" id="KI517881">
    <property type="protein sequence ID" value="ESQ29224.1"/>
    <property type="molecule type" value="Genomic_DNA"/>
</dbReference>
<feature type="region of interest" description="Disordered" evidence="1">
    <location>
        <begin position="415"/>
        <end position="516"/>
    </location>
</feature>
<dbReference type="Proteomes" id="UP000030689">
    <property type="component" value="Unassembled WGS sequence"/>
</dbReference>
<dbReference type="KEGG" id="eus:EUTSA_v10023977mg"/>